<dbReference type="OrthoDB" id="2278185at2759"/>
<evidence type="ECO:0000313" key="2">
    <source>
        <dbReference type="Proteomes" id="UP000054107"/>
    </source>
</evidence>
<protein>
    <submittedName>
        <fullName evidence="1">Uncharacterized protein</fullName>
    </submittedName>
</protein>
<proteinExistence type="predicted"/>
<dbReference type="EMBL" id="LN725615">
    <property type="protein sequence ID" value="CEP10926.1"/>
    <property type="molecule type" value="Genomic_DNA"/>
</dbReference>
<organism evidence="1 2">
    <name type="scientific">Parasitella parasitica</name>
    <dbReference type="NCBI Taxonomy" id="35722"/>
    <lineage>
        <taxon>Eukaryota</taxon>
        <taxon>Fungi</taxon>
        <taxon>Fungi incertae sedis</taxon>
        <taxon>Mucoromycota</taxon>
        <taxon>Mucoromycotina</taxon>
        <taxon>Mucoromycetes</taxon>
        <taxon>Mucorales</taxon>
        <taxon>Mucorineae</taxon>
        <taxon>Mucoraceae</taxon>
        <taxon>Parasitella</taxon>
    </lineage>
</organism>
<reference evidence="1 2" key="1">
    <citation type="submission" date="2014-09" db="EMBL/GenBank/DDBJ databases">
        <authorList>
            <person name="Ellenberger Sabrina"/>
        </authorList>
    </citation>
    <scope>NUCLEOTIDE SEQUENCE [LARGE SCALE GENOMIC DNA]</scope>
    <source>
        <strain evidence="1 2">CBS 412.66</strain>
    </source>
</reference>
<dbReference type="STRING" id="35722.A0A0B7MY51"/>
<evidence type="ECO:0000313" key="1">
    <source>
        <dbReference type="EMBL" id="CEP10926.1"/>
    </source>
</evidence>
<gene>
    <name evidence="1" type="primary">PARPA_04725.1 scaffold 15639</name>
</gene>
<dbReference type="AlphaFoldDB" id="A0A0B7MY51"/>
<name>A0A0B7MY51_9FUNG</name>
<sequence length="153" mass="17666">MKNRVQEELTILMSMKNFYLMTYRYECSTAGDSATSGFDPVAIKQLQLSKNLGKLLRFGVQSSLSPSKLSKMLNEFHHLRHDENEMRCLDALATFVKMQEQLPGFTNVEEIKKVEFSTFEDKEKYAGSVPSDDYLNYVYCSMIQDPRPLIDQL</sequence>
<accession>A0A0B7MY51</accession>
<keyword evidence="2" id="KW-1185">Reference proteome</keyword>
<dbReference type="Proteomes" id="UP000054107">
    <property type="component" value="Unassembled WGS sequence"/>
</dbReference>